<dbReference type="GO" id="GO:0006935">
    <property type="term" value="P:chemotaxis"/>
    <property type="evidence" value="ECO:0007669"/>
    <property type="project" value="UniProtKB-KW"/>
</dbReference>
<evidence type="ECO:0000256" key="10">
    <source>
        <dbReference type="SAM" id="Coils"/>
    </source>
</evidence>
<dbReference type="Pfam" id="PF02743">
    <property type="entry name" value="dCache_1"/>
    <property type="match status" value="1"/>
</dbReference>
<feature type="domain" description="Methyl-accepting transducer" evidence="13">
    <location>
        <begin position="351"/>
        <end position="587"/>
    </location>
</feature>
<dbReference type="Pfam" id="PF00015">
    <property type="entry name" value="MCPsignal"/>
    <property type="match status" value="1"/>
</dbReference>
<dbReference type="SMART" id="SM00283">
    <property type="entry name" value="MA"/>
    <property type="match status" value="1"/>
</dbReference>
<keyword evidence="10" id="KW-0175">Coiled coil</keyword>
<keyword evidence="4 11" id="KW-0812">Transmembrane</keyword>
<name>A0A4U1BVC5_9GAMM</name>
<dbReference type="PROSITE" id="PS50885">
    <property type="entry name" value="HAMP"/>
    <property type="match status" value="1"/>
</dbReference>
<evidence type="ECO:0000256" key="12">
    <source>
        <dbReference type="SAM" id="SignalP"/>
    </source>
</evidence>
<dbReference type="AlphaFoldDB" id="A0A4U1BVC5"/>
<organism evidence="15 16">
    <name type="scientific">Ferrimonas aestuarii</name>
    <dbReference type="NCBI Taxonomy" id="2569539"/>
    <lineage>
        <taxon>Bacteria</taxon>
        <taxon>Pseudomonadati</taxon>
        <taxon>Pseudomonadota</taxon>
        <taxon>Gammaproteobacteria</taxon>
        <taxon>Alteromonadales</taxon>
        <taxon>Ferrimonadaceae</taxon>
        <taxon>Ferrimonas</taxon>
    </lineage>
</organism>
<dbReference type="GO" id="GO:0005886">
    <property type="term" value="C:plasma membrane"/>
    <property type="evidence" value="ECO:0007669"/>
    <property type="project" value="UniProtKB-SubCell"/>
</dbReference>
<protein>
    <submittedName>
        <fullName evidence="15">Methyl-accepting chemotaxis protein</fullName>
    </submittedName>
</protein>
<dbReference type="InterPro" id="IPR004089">
    <property type="entry name" value="MCPsignal_dom"/>
</dbReference>
<evidence type="ECO:0000256" key="5">
    <source>
        <dbReference type="ARBA" id="ARBA00022989"/>
    </source>
</evidence>
<evidence type="ECO:0000256" key="7">
    <source>
        <dbReference type="ARBA" id="ARBA00023224"/>
    </source>
</evidence>
<dbReference type="EMBL" id="SWCJ01000003">
    <property type="protein sequence ID" value="TKB56771.1"/>
    <property type="molecule type" value="Genomic_DNA"/>
</dbReference>
<evidence type="ECO:0000256" key="3">
    <source>
        <dbReference type="ARBA" id="ARBA00022500"/>
    </source>
</evidence>
<keyword evidence="3" id="KW-0145">Chemotaxis</keyword>
<dbReference type="CDD" id="cd12913">
    <property type="entry name" value="PDC1_MCP_like"/>
    <property type="match status" value="1"/>
</dbReference>
<dbReference type="Proteomes" id="UP000305675">
    <property type="component" value="Unassembled WGS sequence"/>
</dbReference>
<dbReference type="InterPro" id="IPR029151">
    <property type="entry name" value="Sensor-like_sf"/>
</dbReference>
<sequence>MKFKTKIVFASCTILLFALSALSINQYLTAKNNIHQLTENSVTEFASSIASSLEDTMATKAKMARYAMDLIEDDLSEDSIERVISKNSLKEFFVLIGVGFESDGSLIDNDINWQPVDNYDSRTRPWYQEAKRKESVIFTEPYPDSVTNEILVSIGVPMKQNGSFIGAMFLDVSLKELSASINSINLLNSGYAFLLTRDNKFITHPDDALHGKLANQLFGNQVDFSGRNKMTEVDGVETQLSFYELPSLGWKLGIALDVNKLNATEYELRNNAIIYSGIAVLIAIFALTMLINRLMAPLKDINDAMEDIASGDGDLTQTMNTNTDEEFAQLAKSFNGFCTKLGAMIFEVKTLGKSISEGTHQTAEGAVKSSQAMEQQLQELEQLATAMNEMATTSTEVARNAQGASGAVQEARDSVDEGVNTVSRTATAIEELSGQIDHAVEVVQEVSKATNNIESILAVINDIADQTNLLALNAAIEAARAGEQGRGFAVVADEVRTLASRTQQSTSEIREMIDQLAAGSRSAVEVMGQSKEVATSTVEISSVSSQALERIRDAITRITDMNMQIASAAEEQSLVAEDINKGTLNIKELSEEVSQAAQHASVNTQEQSDMVTKQDALLNQFKV</sequence>
<keyword evidence="16" id="KW-1185">Reference proteome</keyword>
<dbReference type="FunFam" id="1.10.287.950:FF:000001">
    <property type="entry name" value="Methyl-accepting chemotaxis sensory transducer"/>
    <property type="match status" value="1"/>
</dbReference>
<evidence type="ECO:0000313" key="16">
    <source>
        <dbReference type="Proteomes" id="UP000305675"/>
    </source>
</evidence>
<evidence type="ECO:0000256" key="4">
    <source>
        <dbReference type="ARBA" id="ARBA00022692"/>
    </source>
</evidence>
<gene>
    <name evidence="15" type="ORF">FCL42_06465</name>
</gene>
<dbReference type="SUPFAM" id="SSF103190">
    <property type="entry name" value="Sensory domain-like"/>
    <property type="match status" value="1"/>
</dbReference>
<dbReference type="InterPro" id="IPR003660">
    <property type="entry name" value="HAMP_dom"/>
</dbReference>
<comment type="similarity">
    <text evidence="8">Belongs to the methyl-accepting chemotaxis (MCP) protein family.</text>
</comment>
<evidence type="ECO:0000313" key="15">
    <source>
        <dbReference type="EMBL" id="TKB56771.1"/>
    </source>
</evidence>
<dbReference type="CDD" id="cd11386">
    <property type="entry name" value="MCP_signal"/>
    <property type="match status" value="1"/>
</dbReference>
<evidence type="ECO:0000256" key="8">
    <source>
        <dbReference type="ARBA" id="ARBA00029447"/>
    </source>
</evidence>
<reference evidence="15 16" key="1">
    <citation type="submission" date="2019-04" db="EMBL/GenBank/DDBJ databases">
        <authorList>
            <person name="Hwang J.C."/>
        </authorList>
    </citation>
    <scope>NUCLEOTIDE SEQUENCE [LARGE SCALE GENOMIC DNA]</scope>
    <source>
        <strain evidence="15 16">IMCC35002</strain>
    </source>
</reference>
<dbReference type="InterPro" id="IPR033479">
    <property type="entry name" value="dCache_1"/>
</dbReference>
<dbReference type="Pfam" id="PF00672">
    <property type="entry name" value="HAMP"/>
    <property type="match status" value="1"/>
</dbReference>
<keyword evidence="7 9" id="KW-0807">Transducer</keyword>
<evidence type="ECO:0000256" key="6">
    <source>
        <dbReference type="ARBA" id="ARBA00023136"/>
    </source>
</evidence>
<dbReference type="RefSeq" id="WP_136862575.1">
    <property type="nucleotide sequence ID" value="NZ_SWCJ01000003.1"/>
</dbReference>
<dbReference type="Gene3D" id="1.10.287.950">
    <property type="entry name" value="Methyl-accepting chemotaxis protein"/>
    <property type="match status" value="1"/>
</dbReference>
<keyword evidence="5 11" id="KW-1133">Transmembrane helix</keyword>
<keyword evidence="12" id="KW-0732">Signal</keyword>
<feature type="transmembrane region" description="Helical" evidence="11">
    <location>
        <begin position="272"/>
        <end position="291"/>
    </location>
</feature>
<feature type="coiled-coil region" evidence="10">
    <location>
        <begin position="363"/>
        <end position="393"/>
    </location>
</feature>
<accession>A0A4U1BVC5</accession>
<dbReference type="OrthoDB" id="2489132at2"/>
<evidence type="ECO:0000256" key="1">
    <source>
        <dbReference type="ARBA" id="ARBA00004651"/>
    </source>
</evidence>
<keyword evidence="2" id="KW-1003">Cell membrane</keyword>
<evidence type="ECO:0000256" key="11">
    <source>
        <dbReference type="SAM" id="Phobius"/>
    </source>
</evidence>
<evidence type="ECO:0000259" key="13">
    <source>
        <dbReference type="PROSITE" id="PS50111"/>
    </source>
</evidence>
<proteinExistence type="inferred from homology"/>
<dbReference type="GO" id="GO:0007165">
    <property type="term" value="P:signal transduction"/>
    <property type="evidence" value="ECO:0007669"/>
    <property type="project" value="UniProtKB-KW"/>
</dbReference>
<evidence type="ECO:0000256" key="9">
    <source>
        <dbReference type="PROSITE-ProRule" id="PRU00284"/>
    </source>
</evidence>
<dbReference type="PANTHER" id="PTHR32089:SF117">
    <property type="entry name" value="METHYL ACCEPTING SENSORY TRANSDUCER WITH CACHE_1 SMALL MOLECULE BINDING DOMAIN"/>
    <property type="match status" value="1"/>
</dbReference>
<dbReference type="PANTHER" id="PTHR32089">
    <property type="entry name" value="METHYL-ACCEPTING CHEMOTAXIS PROTEIN MCPB"/>
    <property type="match status" value="1"/>
</dbReference>
<dbReference type="SMART" id="SM00304">
    <property type="entry name" value="HAMP"/>
    <property type="match status" value="1"/>
</dbReference>
<keyword evidence="6 11" id="KW-0472">Membrane</keyword>
<dbReference type="PROSITE" id="PS50111">
    <property type="entry name" value="CHEMOTAXIS_TRANSDUC_2"/>
    <property type="match status" value="1"/>
</dbReference>
<dbReference type="CDD" id="cd12912">
    <property type="entry name" value="PDC2_MCP_like"/>
    <property type="match status" value="1"/>
</dbReference>
<feature type="chain" id="PRO_5020255029" evidence="12">
    <location>
        <begin position="31"/>
        <end position="623"/>
    </location>
</feature>
<feature type="signal peptide" evidence="12">
    <location>
        <begin position="1"/>
        <end position="30"/>
    </location>
</feature>
<comment type="caution">
    <text evidence="15">The sequence shown here is derived from an EMBL/GenBank/DDBJ whole genome shotgun (WGS) entry which is preliminary data.</text>
</comment>
<comment type="subcellular location">
    <subcellularLocation>
        <location evidence="1">Cell membrane</location>
        <topology evidence="1">Multi-pass membrane protein</topology>
    </subcellularLocation>
</comment>
<dbReference type="Gene3D" id="3.30.450.20">
    <property type="entry name" value="PAS domain"/>
    <property type="match status" value="2"/>
</dbReference>
<evidence type="ECO:0000259" key="14">
    <source>
        <dbReference type="PROSITE" id="PS50885"/>
    </source>
</evidence>
<feature type="domain" description="HAMP" evidence="14">
    <location>
        <begin position="292"/>
        <end position="346"/>
    </location>
</feature>
<dbReference type="SUPFAM" id="SSF58104">
    <property type="entry name" value="Methyl-accepting chemotaxis protein (MCP) signaling domain"/>
    <property type="match status" value="1"/>
</dbReference>
<evidence type="ECO:0000256" key="2">
    <source>
        <dbReference type="ARBA" id="ARBA00022475"/>
    </source>
</evidence>
<dbReference type="CDD" id="cd06225">
    <property type="entry name" value="HAMP"/>
    <property type="match status" value="1"/>
</dbReference>